<feature type="transmembrane region" description="Helical" evidence="8">
    <location>
        <begin position="160"/>
        <end position="177"/>
    </location>
</feature>
<feature type="transmembrane region" description="Helical" evidence="8">
    <location>
        <begin position="47"/>
        <end position="65"/>
    </location>
</feature>
<feature type="transmembrane region" description="Helical" evidence="8">
    <location>
        <begin position="184"/>
        <end position="205"/>
    </location>
</feature>
<keyword evidence="5 8" id="KW-1133">Transmembrane helix</keyword>
<reference evidence="10 11" key="1">
    <citation type="journal article" date="2018" name="Plant J.">
        <title>Genome sequences of Chlorella sorokiniana UTEX 1602 and Micractinium conductrix SAG 241.80: implications to maltose excretion by a green alga.</title>
        <authorList>
            <person name="Arriola M.B."/>
            <person name="Velmurugan N."/>
            <person name="Zhang Y."/>
            <person name="Plunkett M.H."/>
            <person name="Hondzo H."/>
            <person name="Barney B.M."/>
        </authorList>
    </citation>
    <scope>NUCLEOTIDE SEQUENCE [LARGE SCALE GENOMIC DNA]</scope>
    <source>
        <strain evidence="10 11">SAG 241.80</strain>
    </source>
</reference>
<protein>
    <submittedName>
        <fullName evidence="10">Vacuolar amino acid transporter 1</fullName>
    </submittedName>
</protein>
<dbReference type="InterPro" id="IPR013057">
    <property type="entry name" value="AA_transpt_TM"/>
</dbReference>
<dbReference type="PANTHER" id="PTHR22950">
    <property type="entry name" value="AMINO ACID TRANSPORTER"/>
    <property type="match status" value="1"/>
</dbReference>
<dbReference type="STRING" id="554055.A0A2P6VEE1"/>
<feature type="region of interest" description="Disordered" evidence="7">
    <location>
        <begin position="462"/>
        <end position="544"/>
    </location>
</feature>
<evidence type="ECO:0000256" key="7">
    <source>
        <dbReference type="SAM" id="MobiDB-lite"/>
    </source>
</evidence>
<evidence type="ECO:0000256" key="5">
    <source>
        <dbReference type="ARBA" id="ARBA00022989"/>
    </source>
</evidence>
<evidence type="ECO:0000259" key="9">
    <source>
        <dbReference type="SMART" id="SM01218"/>
    </source>
</evidence>
<feature type="transmembrane region" description="Helical" evidence="8">
    <location>
        <begin position="225"/>
        <end position="246"/>
    </location>
</feature>
<comment type="caution">
    <text evidence="10">The sequence shown here is derived from an EMBL/GenBank/DDBJ whole genome shotgun (WGS) entry which is preliminary data.</text>
</comment>
<dbReference type="Pfam" id="PF13865">
    <property type="entry name" value="FoP_duplication"/>
    <property type="match status" value="1"/>
</dbReference>
<proteinExistence type="predicted"/>
<evidence type="ECO:0000313" key="11">
    <source>
        <dbReference type="Proteomes" id="UP000239649"/>
    </source>
</evidence>
<feature type="compositionally biased region" description="Low complexity" evidence="7">
    <location>
        <begin position="579"/>
        <end position="597"/>
    </location>
</feature>
<feature type="transmembrane region" description="Helical" evidence="8">
    <location>
        <begin position="258"/>
        <end position="282"/>
    </location>
</feature>
<dbReference type="SMART" id="SM01218">
    <property type="entry name" value="FoP_duplication"/>
    <property type="match status" value="1"/>
</dbReference>
<dbReference type="InterPro" id="IPR025715">
    <property type="entry name" value="FoP_C"/>
</dbReference>
<dbReference type="PANTHER" id="PTHR22950:SF685">
    <property type="entry name" value="AMINO ACID TRANSPORTER PROTEIN"/>
    <property type="match status" value="1"/>
</dbReference>
<feature type="transmembrane region" description="Helical" evidence="8">
    <location>
        <begin position="416"/>
        <end position="435"/>
    </location>
</feature>
<sequence length="607" mass="62234">MEDGRARGGALDEPLLPQTSGLEDGEALLGQHVHAAPLGTTVVQASLSIMNIMVCTGMLSMPYALRLGGWAALGVLGALLPLFALSGLLIVWAFDRLPAHVPRTYPDLGHAAAGAAGRRAVLCCSFLELFGGSCILLMVAWRMAELLLPPGLGPFSSTQLAAAVCSCALLPVLFIDIRQGLARLSAVGLASSGLVVLLVGALLLLDPRRGAMEQPPPGHHGLSLGVIQAAGIFALSSTAHSTLPALRIAMRQPVRFPLALGGAFSAMLVCYTSVAACGYWYFGDSASPLVTTDLATNSYFTGGRLPIDRMLAAFVLVTSITKYPGLVLCLQDMLLSALPLSRDEHGAYHPPLHYVVYGLRLALFAVGVLLGLTAYDALGAALSMLGGLGSISASLVLPTTFFALLAWRGARPATRVALAALLLLAGGMVVLITGMNVCDLVPRCAAARRSWDLAAHAPWVGRGGGGGSRNGGGSRQGGGGGGRGMSSRDGGVQKNGGGGGGRGGGRGGRGRGGGGDRGPAGRGGHGGRGDRSKPKTAADLEKEMDEYWMQDDKMASKKLNDDMDDYWKTAKAKKEEAAAAPAAVEAGTAEGAAAEAEPATEAEAAAE</sequence>
<keyword evidence="11" id="KW-1185">Reference proteome</keyword>
<keyword evidence="2 8" id="KW-0812">Transmembrane</keyword>
<dbReference type="AlphaFoldDB" id="A0A2P6VEE1"/>
<feature type="transmembrane region" description="Helical" evidence="8">
    <location>
        <begin position="351"/>
        <end position="375"/>
    </location>
</feature>
<feature type="compositionally biased region" description="Gly residues" evidence="7">
    <location>
        <begin position="493"/>
        <end position="526"/>
    </location>
</feature>
<name>A0A2P6VEE1_9CHLO</name>
<dbReference type="Pfam" id="PF01490">
    <property type="entry name" value="Aa_trans"/>
    <property type="match status" value="1"/>
</dbReference>
<dbReference type="GO" id="GO:0005774">
    <property type="term" value="C:vacuolar membrane"/>
    <property type="evidence" value="ECO:0007669"/>
    <property type="project" value="TreeGrafter"/>
</dbReference>
<evidence type="ECO:0000256" key="2">
    <source>
        <dbReference type="ARBA" id="ARBA00022692"/>
    </source>
</evidence>
<feature type="transmembrane region" description="Helical" evidence="8">
    <location>
        <begin position="310"/>
        <end position="330"/>
    </location>
</feature>
<dbReference type="Proteomes" id="UP000239649">
    <property type="component" value="Unassembled WGS sequence"/>
</dbReference>
<dbReference type="EMBL" id="LHPF02000010">
    <property type="protein sequence ID" value="PSC72470.1"/>
    <property type="molecule type" value="Genomic_DNA"/>
</dbReference>
<feature type="domain" description="Chromatin target of PRMT1 protein C-terminal" evidence="9">
    <location>
        <begin position="479"/>
        <end position="573"/>
    </location>
</feature>
<accession>A0A2P6VEE1</accession>
<feature type="compositionally biased region" description="Gly residues" evidence="7">
    <location>
        <begin position="462"/>
        <end position="484"/>
    </location>
</feature>
<feature type="compositionally biased region" description="Basic and acidic residues" evidence="7">
    <location>
        <begin position="527"/>
        <end position="541"/>
    </location>
</feature>
<evidence type="ECO:0000256" key="3">
    <source>
        <dbReference type="ARBA" id="ARBA00022884"/>
    </source>
</evidence>
<comment type="subcellular location">
    <subcellularLocation>
        <location evidence="1">Membrane</location>
        <topology evidence="1">Multi-pass membrane protein</topology>
    </subcellularLocation>
</comment>
<feature type="region of interest" description="Disordered" evidence="7">
    <location>
        <begin position="579"/>
        <end position="607"/>
    </location>
</feature>
<organism evidence="10 11">
    <name type="scientific">Micractinium conductrix</name>
    <dbReference type="NCBI Taxonomy" id="554055"/>
    <lineage>
        <taxon>Eukaryota</taxon>
        <taxon>Viridiplantae</taxon>
        <taxon>Chlorophyta</taxon>
        <taxon>core chlorophytes</taxon>
        <taxon>Trebouxiophyceae</taxon>
        <taxon>Chlorellales</taxon>
        <taxon>Chlorellaceae</taxon>
        <taxon>Chlorella clade</taxon>
        <taxon>Micractinium</taxon>
    </lineage>
</organism>
<evidence type="ECO:0000256" key="4">
    <source>
        <dbReference type="ARBA" id="ARBA00022970"/>
    </source>
</evidence>
<evidence type="ECO:0000256" key="8">
    <source>
        <dbReference type="SAM" id="Phobius"/>
    </source>
</evidence>
<feature type="compositionally biased region" description="Acidic residues" evidence="7">
    <location>
        <begin position="598"/>
        <end position="607"/>
    </location>
</feature>
<dbReference type="GO" id="GO:0003723">
    <property type="term" value="F:RNA binding"/>
    <property type="evidence" value="ECO:0007669"/>
    <property type="project" value="UniProtKB-KW"/>
</dbReference>
<feature type="transmembrane region" description="Helical" evidence="8">
    <location>
        <begin position="71"/>
        <end position="94"/>
    </location>
</feature>
<keyword evidence="6 8" id="KW-0472">Membrane</keyword>
<dbReference type="GO" id="GO:0015179">
    <property type="term" value="F:L-amino acid transmembrane transporter activity"/>
    <property type="evidence" value="ECO:0007669"/>
    <property type="project" value="TreeGrafter"/>
</dbReference>
<feature type="transmembrane region" description="Helical" evidence="8">
    <location>
        <begin position="381"/>
        <end position="404"/>
    </location>
</feature>
<gene>
    <name evidence="10" type="ORF">C2E20_4204</name>
</gene>
<evidence type="ECO:0000256" key="1">
    <source>
        <dbReference type="ARBA" id="ARBA00004141"/>
    </source>
</evidence>
<evidence type="ECO:0000313" key="10">
    <source>
        <dbReference type="EMBL" id="PSC72470.1"/>
    </source>
</evidence>
<evidence type="ECO:0000256" key="6">
    <source>
        <dbReference type="ARBA" id="ARBA00023136"/>
    </source>
</evidence>
<feature type="transmembrane region" description="Helical" evidence="8">
    <location>
        <begin position="120"/>
        <end position="140"/>
    </location>
</feature>
<dbReference type="OrthoDB" id="655540at2759"/>
<keyword evidence="3" id="KW-0694">RNA-binding</keyword>
<keyword evidence="4" id="KW-0813">Transport</keyword>
<keyword evidence="4" id="KW-0029">Amino-acid transport</keyword>